<protein>
    <submittedName>
        <fullName evidence="2">Uncharacterized protein</fullName>
    </submittedName>
</protein>
<reference evidence="2" key="1">
    <citation type="submission" date="2020-06" db="EMBL/GenBank/DDBJ databases">
        <authorList>
            <consortium name="Wellcome Sanger Institute Data Sharing"/>
        </authorList>
    </citation>
    <scope>NUCLEOTIDE SEQUENCE [LARGE SCALE GENOMIC DNA]</scope>
</reference>
<evidence type="ECO:0000256" key="1">
    <source>
        <dbReference type="SAM" id="Phobius"/>
    </source>
</evidence>
<keyword evidence="1" id="KW-0472">Membrane</keyword>
<evidence type="ECO:0000313" key="3">
    <source>
        <dbReference type="Proteomes" id="UP000694680"/>
    </source>
</evidence>
<keyword evidence="1" id="KW-0812">Transmembrane</keyword>
<organism evidence="2 3">
    <name type="scientific">Gouania willdenowi</name>
    <name type="common">Blunt-snouted clingfish</name>
    <name type="synonym">Lepadogaster willdenowi</name>
    <dbReference type="NCBI Taxonomy" id="441366"/>
    <lineage>
        <taxon>Eukaryota</taxon>
        <taxon>Metazoa</taxon>
        <taxon>Chordata</taxon>
        <taxon>Craniata</taxon>
        <taxon>Vertebrata</taxon>
        <taxon>Euteleostomi</taxon>
        <taxon>Actinopterygii</taxon>
        <taxon>Neopterygii</taxon>
        <taxon>Teleostei</taxon>
        <taxon>Neoteleostei</taxon>
        <taxon>Acanthomorphata</taxon>
        <taxon>Ovalentaria</taxon>
        <taxon>Blenniimorphae</taxon>
        <taxon>Blenniiformes</taxon>
        <taxon>Gobiesocoidei</taxon>
        <taxon>Gobiesocidae</taxon>
        <taxon>Gobiesocinae</taxon>
        <taxon>Gouania</taxon>
    </lineage>
</organism>
<dbReference type="AlphaFoldDB" id="A0A8C5GNL4"/>
<evidence type="ECO:0000313" key="2">
    <source>
        <dbReference type="Ensembl" id="ENSGWIP00000033026.1"/>
    </source>
</evidence>
<feature type="transmembrane region" description="Helical" evidence="1">
    <location>
        <begin position="26"/>
        <end position="45"/>
    </location>
</feature>
<reference evidence="2" key="3">
    <citation type="submission" date="2025-09" db="UniProtKB">
        <authorList>
            <consortium name="Ensembl"/>
        </authorList>
    </citation>
    <scope>IDENTIFICATION</scope>
</reference>
<keyword evidence="3" id="KW-1185">Reference proteome</keyword>
<sequence>QVNTDPAFTDRVTGHSFISSPEMIEVYLPFLNFPAAAPVFCFFFADPLTSGSWKRRKTDSDPVTEKKESSRPCVLPCRLFIIFLHPLRILSSYLNCFSAHINWISPSSSGSLHFKSTEVQSTTSGSKNNFRASLYSQSSGGGLTLVSMFSRISSMLPCCLIRSMALLGPMPLMVPQ</sequence>
<dbReference type="Proteomes" id="UP000694680">
    <property type="component" value="Chromosome 20"/>
</dbReference>
<dbReference type="Ensembl" id="ENSGWIT00000035927.1">
    <property type="protein sequence ID" value="ENSGWIP00000033026.1"/>
    <property type="gene ID" value="ENSGWIG00000016960.1"/>
</dbReference>
<name>A0A8C5GNL4_GOUWI</name>
<reference evidence="2" key="2">
    <citation type="submission" date="2025-08" db="UniProtKB">
        <authorList>
            <consortium name="Ensembl"/>
        </authorList>
    </citation>
    <scope>IDENTIFICATION</scope>
</reference>
<proteinExistence type="predicted"/>
<keyword evidence="1" id="KW-1133">Transmembrane helix</keyword>
<accession>A0A8C5GNL4</accession>